<accession>A0A420YHH9</accession>
<protein>
    <submittedName>
        <fullName evidence="2">Uncharacterized protein</fullName>
    </submittedName>
</protein>
<feature type="compositionally biased region" description="Low complexity" evidence="1">
    <location>
        <begin position="1321"/>
        <end position="1331"/>
    </location>
</feature>
<feature type="region of interest" description="Disordered" evidence="1">
    <location>
        <begin position="1058"/>
        <end position="1292"/>
    </location>
</feature>
<feature type="compositionally biased region" description="Basic and acidic residues" evidence="1">
    <location>
        <begin position="1169"/>
        <end position="1182"/>
    </location>
</feature>
<feature type="compositionally biased region" description="Basic residues" evidence="1">
    <location>
        <begin position="164"/>
        <end position="182"/>
    </location>
</feature>
<feature type="compositionally biased region" description="Polar residues" evidence="1">
    <location>
        <begin position="1249"/>
        <end position="1261"/>
    </location>
</feature>
<feature type="region of interest" description="Disordered" evidence="1">
    <location>
        <begin position="925"/>
        <end position="1037"/>
    </location>
</feature>
<dbReference type="STRING" id="177199.A0A420YHH9"/>
<feature type="region of interest" description="Disordered" evidence="1">
    <location>
        <begin position="1305"/>
        <end position="1359"/>
    </location>
</feature>
<feature type="region of interest" description="Disordered" evidence="1">
    <location>
        <begin position="418"/>
        <end position="776"/>
    </location>
</feature>
<feature type="region of interest" description="Disordered" evidence="1">
    <location>
        <begin position="793"/>
        <end position="875"/>
    </location>
</feature>
<dbReference type="EMBL" id="QVQW01000009">
    <property type="protein sequence ID" value="RKU47347.1"/>
    <property type="molecule type" value="Genomic_DNA"/>
</dbReference>
<organism evidence="2 3">
    <name type="scientific">Coniochaeta pulveracea</name>
    <dbReference type="NCBI Taxonomy" id="177199"/>
    <lineage>
        <taxon>Eukaryota</taxon>
        <taxon>Fungi</taxon>
        <taxon>Dikarya</taxon>
        <taxon>Ascomycota</taxon>
        <taxon>Pezizomycotina</taxon>
        <taxon>Sordariomycetes</taxon>
        <taxon>Sordariomycetidae</taxon>
        <taxon>Coniochaetales</taxon>
        <taxon>Coniochaetaceae</taxon>
        <taxon>Coniochaeta</taxon>
    </lineage>
</organism>
<dbReference type="Proteomes" id="UP000275385">
    <property type="component" value="Unassembled WGS sequence"/>
</dbReference>
<proteinExistence type="predicted"/>
<keyword evidence="3" id="KW-1185">Reference proteome</keyword>
<feature type="compositionally biased region" description="Polar residues" evidence="1">
    <location>
        <begin position="756"/>
        <end position="765"/>
    </location>
</feature>
<dbReference type="OrthoDB" id="3946221at2759"/>
<evidence type="ECO:0000313" key="2">
    <source>
        <dbReference type="EMBL" id="RKU47347.1"/>
    </source>
</evidence>
<evidence type="ECO:0000313" key="3">
    <source>
        <dbReference type="Proteomes" id="UP000275385"/>
    </source>
</evidence>
<reference evidence="2 3" key="1">
    <citation type="submission" date="2018-08" db="EMBL/GenBank/DDBJ databases">
        <title>Draft genome of the lignicolous fungus Coniochaeta pulveracea.</title>
        <authorList>
            <person name="Borstlap C.J."/>
            <person name="De Witt R.N."/>
            <person name="Botha A."/>
            <person name="Volschenk H."/>
        </authorList>
    </citation>
    <scope>NUCLEOTIDE SEQUENCE [LARGE SCALE GENOMIC DNA]</scope>
    <source>
        <strain evidence="2 3">CAB683</strain>
    </source>
</reference>
<feature type="compositionally biased region" description="Acidic residues" evidence="1">
    <location>
        <begin position="424"/>
        <end position="435"/>
    </location>
</feature>
<gene>
    <name evidence="2" type="ORF">DL546_005114</name>
</gene>
<feature type="compositionally biased region" description="Low complexity" evidence="1">
    <location>
        <begin position="837"/>
        <end position="850"/>
    </location>
</feature>
<comment type="caution">
    <text evidence="2">The sequence shown here is derived from an EMBL/GenBank/DDBJ whole genome shotgun (WGS) entry which is preliminary data.</text>
</comment>
<feature type="compositionally biased region" description="Polar residues" evidence="1">
    <location>
        <begin position="300"/>
        <end position="311"/>
    </location>
</feature>
<feature type="region of interest" description="Disordered" evidence="1">
    <location>
        <begin position="20"/>
        <end position="364"/>
    </location>
</feature>
<feature type="compositionally biased region" description="Polar residues" evidence="1">
    <location>
        <begin position="726"/>
        <end position="748"/>
    </location>
</feature>
<feature type="compositionally biased region" description="Basic and acidic residues" evidence="1">
    <location>
        <begin position="355"/>
        <end position="364"/>
    </location>
</feature>
<feature type="compositionally biased region" description="Low complexity" evidence="1">
    <location>
        <begin position="793"/>
        <end position="810"/>
    </location>
</feature>
<name>A0A420YHH9_9PEZI</name>
<evidence type="ECO:0000256" key="1">
    <source>
        <dbReference type="SAM" id="MobiDB-lite"/>
    </source>
</evidence>
<feature type="compositionally biased region" description="Acidic residues" evidence="1">
    <location>
        <begin position="966"/>
        <end position="989"/>
    </location>
</feature>
<feature type="compositionally biased region" description="Polar residues" evidence="1">
    <location>
        <begin position="473"/>
        <end position="488"/>
    </location>
</feature>
<feature type="compositionally biased region" description="Acidic residues" evidence="1">
    <location>
        <begin position="561"/>
        <end position="572"/>
    </location>
</feature>
<feature type="compositionally biased region" description="Low complexity" evidence="1">
    <location>
        <begin position="44"/>
        <end position="68"/>
    </location>
</feature>
<feature type="compositionally biased region" description="Polar residues" evidence="1">
    <location>
        <begin position="234"/>
        <end position="250"/>
    </location>
</feature>
<feature type="compositionally biased region" description="Polar residues" evidence="1">
    <location>
        <begin position="657"/>
        <end position="670"/>
    </location>
</feature>
<sequence length="1532" mass="167173">MSTPIGMEPFVDRFRNDMSSISAASSPDPLNASLEGVPNSAAPSSRRVTRSQTLRSSSRLSSVNPSPRKQIFSLDVGNESAPQKIRVTVEADDSERQNVSRRLFQTQTQSPTPKKPTRATRGGTITKKVPLRGETDDEGAEPAPTPRRRGRPPKGTNGTPAPSAKKRAAPIRKTPARPRRTKLSQEVTSDAVAEEDNDATPKPTTQRGTAKKRKVDNLDEQAEQTPVAKRRTRSGSASVAPSEGSLSSQGGYAPFAPSDHGDDDNEEDIWMATLSDPPARFSRRKSPIPTQEEELAMIEQGQQPERSTSNAEGRPETEDAMSEVHTSRAATEDIGSEVHAGYAGPDDHDDYPTSDAHDRSGEKDTIMIQEEFTMISVGSLPSMQAGGLNMSVQSNYQDMGDETGLIINGALEELRQSLNRNNDGIEDAEEEDDEVSFVGEQTSPAQEDAATPRQNLPPAPGQQTSPLAEKTPTPRNNLLSVPSPTPSLGKSPRRGKKTEDLGRQLALKSLRKEQSPLPSAKLKVAEQSVEEPSAYDDSFSEIPEAVLEAATPKPLRRYPIEEQEEAEIEPDEAVQMSIERQSRASSPHYDEVDPKSLIAPDETPSPAMSDGQSGDGAAQSTSKASERTIMEDMASSPPLLNFSQREETNAVRRSRQLSDTPAVQAATSQAPPKVGDRDKQGISLPPPEPVGRQSFSPIVRAGRALQRITSDPPSPPVGDSALGSPFRTSSSKSPTAITQPKVTQQVVSQDVERQATVATHQSPVVEQQEERHNSPWSSAFAPFKQIKNVVAQAAQRFSPRPAPAPARATAPAPPPPTDNMSDPFLAIADEAPRRSFQRPAAQPAFVQAPPASHPTDEMSDPFVAEPKPSRKANWERQDTLSMHNSMFSLGNGGAADVDIDRFASKSSSVEAEVDVDDEMSWVADGAPVQIRDEQEAAISDTLRAQRGSPEPNGMPYMDVDMQSVEEQQEVEDPQQEPQQDDFDDADLWDFEASRPTPGRPEPRPATTQQNVLNPPRRSKLPNSWRQNSKRLVYNDERRRAAENMISREAEDDEFDLLSHFGGATSTHQKEKQVDQAPSQPSARKGGDLSSFFSSPALLPDVRPPFELGSNRPLKRPVAPAQDEEEQPRPTKRNLFSFGNRSRGRPLESNATSSRPLIPQKSLEIGAHQPRRDLFSPIKRFEVPDSAMSQESSFELPAARPQALPPIPQKANFAPRLKAANKTLFGPNRPTTSLFSKPTVGFADPRSDARQTTPEQQTSPGESSFVAPELKPLPPPQQSPTKSSFRSPLKPKTPGRVVVFASSTLSPLAQAQARAERRRSRSASPEKSSAAPPTRPVDFDKENQSRPNNNGKDMSKGGFNSIRTSITANADNESAAVTKPKTTSSLFSKAIPNLAPPATKPPPPVHLSPTTWTKAHWERLDALVQQRRRTGALNFQLAHPLPKIRNRDQRNRSGRLVGRQVVAQGETMTLEQWHLDVVDAFAAELGGYPGVGGEGCVWDEKVLAKRVFALLVGEERRRAAKADRLRAREEVRV</sequence>